<dbReference type="RefSeq" id="WP_140537681.1">
    <property type="nucleotide sequence ID" value="NZ_SDPB01000021.1"/>
</dbReference>
<dbReference type="AlphaFoldDB" id="A0A502LB16"/>
<protein>
    <submittedName>
        <fullName evidence="1">DUF469 domain-containing protein</fullName>
    </submittedName>
</protein>
<name>A0A502LB16_HAEHA</name>
<dbReference type="NCBIfam" id="NF008685">
    <property type="entry name" value="PRK11702.1"/>
    <property type="match status" value="1"/>
</dbReference>
<organism evidence="1 2">
    <name type="scientific">Haemophilus haemolyticus</name>
    <dbReference type="NCBI Taxonomy" id="726"/>
    <lineage>
        <taxon>Bacteria</taxon>
        <taxon>Pseudomonadati</taxon>
        <taxon>Pseudomonadota</taxon>
        <taxon>Gammaproteobacteria</taxon>
        <taxon>Pasteurellales</taxon>
        <taxon>Pasteurellaceae</taxon>
        <taxon>Haemophilus</taxon>
    </lineage>
</organism>
<dbReference type="PANTHER" id="PTHR38778:SF1">
    <property type="entry name" value="CYTOPLASMIC PROTEIN"/>
    <property type="match status" value="1"/>
</dbReference>
<dbReference type="EMBL" id="SDPB01000021">
    <property type="protein sequence ID" value="TPH21322.1"/>
    <property type="molecule type" value="Genomic_DNA"/>
</dbReference>
<dbReference type="PANTHER" id="PTHR38778">
    <property type="entry name" value="CYTOPLASMIC PROTEIN-RELATED"/>
    <property type="match status" value="1"/>
</dbReference>
<comment type="caution">
    <text evidence="1">The sequence shown here is derived from an EMBL/GenBank/DDBJ whole genome shotgun (WGS) entry which is preliminary data.</text>
</comment>
<dbReference type="InterPro" id="IPR007416">
    <property type="entry name" value="YggL_50S_bp"/>
</dbReference>
<evidence type="ECO:0000313" key="1">
    <source>
        <dbReference type="EMBL" id="TPH21322.1"/>
    </source>
</evidence>
<evidence type="ECO:0000313" key="2">
    <source>
        <dbReference type="Proteomes" id="UP000316888"/>
    </source>
</evidence>
<gene>
    <name evidence="1" type="ORF">EUX48_08130</name>
</gene>
<dbReference type="Proteomes" id="UP000316888">
    <property type="component" value="Unassembled WGS sequence"/>
</dbReference>
<dbReference type="GO" id="GO:0005829">
    <property type="term" value="C:cytosol"/>
    <property type="evidence" value="ECO:0007669"/>
    <property type="project" value="TreeGrafter"/>
</dbReference>
<dbReference type="Pfam" id="PF04320">
    <property type="entry name" value="YggL_50S_bp"/>
    <property type="match status" value="1"/>
</dbReference>
<reference evidence="1 2" key="1">
    <citation type="submission" date="2019-01" db="EMBL/GenBank/DDBJ databases">
        <title>Comparative genomic analysis identifies haemin-independent Haemophilus haemolyticus: a formal re-classification of Haemophilus intermedius.</title>
        <authorList>
            <person name="Harris T.M."/>
            <person name="Price E.P."/>
            <person name="Sarovich D.S."/>
            <person name="Norskov-Lauritsen N."/>
            <person name="Beissbarth J."/>
            <person name="Chang A.B."/>
            <person name="Smith-Vaughan H.C."/>
        </authorList>
    </citation>
    <scope>NUCLEOTIDE SEQUENCE [LARGE SCALE GENOMIC DNA]</scope>
    <source>
        <strain evidence="1 2">60824 B Hi-4</strain>
    </source>
</reference>
<accession>A0A502LB16</accession>
<sequence length="117" mass="13717">MSKSYNQRQRKKLHLAEFQELGFLVNFQFAEGTAIETVDEIVDRFINEVIQPNGLAYEGSGYLHWEGLVCLEKIGKCDESHRETVKKWLETNGLQQIEVSELFDIWWEYPAKAEQFC</sequence>
<proteinExistence type="predicted"/>